<dbReference type="Pfam" id="PF12770">
    <property type="entry name" value="CHAT"/>
    <property type="match status" value="1"/>
</dbReference>
<reference evidence="3 4" key="1">
    <citation type="submission" date="2014-04" db="EMBL/GenBank/DDBJ databases">
        <authorList>
            <consortium name="DOE Joint Genome Institute"/>
            <person name="Kuo A."/>
            <person name="Martino E."/>
            <person name="Perotto S."/>
            <person name="Kohler A."/>
            <person name="Nagy L.G."/>
            <person name="Floudas D."/>
            <person name="Copeland A."/>
            <person name="Barry K.W."/>
            <person name="Cichocki N."/>
            <person name="Veneault-Fourrey C."/>
            <person name="LaButti K."/>
            <person name="Lindquist E.A."/>
            <person name="Lipzen A."/>
            <person name="Lundell T."/>
            <person name="Morin E."/>
            <person name="Murat C."/>
            <person name="Sun H."/>
            <person name="Tunlid A."/>
            <person name="Henrissat B."/>
            <person name="Grigoriev I.V."/>
            <person name="Hibbett D.S."/>
            <person name="Martin F."/>
            <person name="Nordberg H.P."/>
            <person name="Cantor M.N."/>
            <person name="Hua S.X."/>
        </authorList>
    </citation>
    <scope>NUCLEOTIDE SEQUENCE [LARGE SCALE GENOMIC DNA]</scope>
    <source>
        <strain evidence="3 4">Zn</strain>
    </source>
</reference>
<protein>
    <recommendedName>
        <fullName evidence="2">CHAT domain-containing protein</fullName>
    </recommendedName>
</protein>
<proteinExistence type="predicted"/>
<name>A0A0C3CIE2_OIDMZ</name>
<keyword evidence="4" id="KW-1185">Reference proteome</keyword>
<gene>
    <name evidence="3" type="ORF">OIDMADRAFT_147139</name>
</gene>
<dbReference type="HOGENOM" id="CLU_259439_0_0_1"/>
<accession>A0A0C3CIE2</accession>
<feature type="domain" description="CHAT" evidence="2">
    <location>
        <begin position="990"/>
        <end position="1304"/>
    </location>
</feature>
<evidence type="ECO:0000313" key="3">
    <source>
        <dbReference type="EMBL" id="KIM98743.1"/>
    </source>
</evidence>
<evidence type="ECO:0000259" key="2">
    <source>
        <dbReference type="Pfam" id="PF12770"/>
    </source>
</evidence>
<dbReference type="OrthoDB" id="9991317at2759"/>
<feature type="coiled-coil region" evidence="1">
    <location>
        <begin position="818"/>
        <end position="873"/>
    </location>
</feature>
<evidence type="ECO:0000313" key="4">
    <source>
        <dbReference type="Proteomes" id="UP000054321"/>
    </source>
</evidence>
<keyword evidence="1" id="KW-0175">Coiled coil</keyword>
<dbReference type="InterPro" id="IPR024983">
    <property type="entry name" value="CHAT_dom"/>
</dbReference>
<evidence type="ECO:0000256" key="1">
    <source>
        <dbReference type="SAM" id="Coils"/>
    </source>
</evidence>
<dbReference type="STRING" id="913774.A0A0C3CIE2"/>
<dbReference type="InParanoid" id="A0A0C3CIE2"/>
<reference evidence="4" key="2">
    <citation type="submission" date="2015-01" db="EMBL/GenBank/DDBJ databases">
        <title>Evolutionary Origins and Diversification of the Mycorrhizal Mutualists.</title>
        <authorList>
            <consortium name="DOE Joint Genome Institute"/>
            <consortium name="Mycorrhizal Genomics Consortium"/>
            <person name="Kohler A."/>
            <person name="Kuo A."/>
            <person name="Nagy L.G."/>
            <person name="Floudas D."/>
            <person name="Copeland A."/>
            <person name="Barry K.W."/>
            <person name="Cichocki N."/>
            <person name="Veneault-Fourrey C."/>
            <person name="LaButti K."/>
            <person name="Lindquist E.A."/>
            <person name="Lipzen A."/>
            <person name="Lundell T."/>
            <person name="Morin E."/>
            <person name="Murat C."/>
            <person name="Riley R."/>
            <person name="Ohm R."/>
            <person name="Sun H."/>
            <person name="Tunlid A."/>
            <person name="Henrissat B."/>
            <person name="Grigoriev I.V."/>
            <person name="Hibbett D.S."/>
            <person name="Martin F."/>
        </authorList>
    </citation>
    <scope>NUCLEOTIDE SEQUENCE [LARGE SCALE GENOMIC DNA]</scope>
    <source>
        <strain evidence="4">Zn</strain>
    </source>
</reference>
<sequence>MVFVPQMQDDGPVQAIYFPEIPRAPAWARDIIARIKRFCLRWEYVEGKEYISSLPSGQTRNLFVAAEIAILHTEHGNYIGAERLFQSIHLDELLLEPHALLREEVVLLALVAANVKIATHIHFEEAIALANEVDQIYMTRTSAYQTGTDEDLHSQDEKSFVEQIMRERQLWNSSHAVTDMQLTDTRIQIEEGLCEILSKAFDYGIILGESFVQRLRDRVFPLVSYLHAKNRHLAAAPFMFNYIARVPNGIVQQGKFWEDYLQVLRDPELALVKAFAQTRLIEYAADMNLSAAKEYHNQAASIHSREGCPAKMTGLALQHWRFFAPKHDKAADHDDSTKQPSGIGEDAIGRYAVGAIRGNDAVKAVAQGRLKELSTIHQQFLQQHSSLHLQFTVQQAVKLAESHPTLWSDTKEFMDSAIALMTGNGSQLGIRDLQATFFMTACERLEYTEDARAFFEDLLTSNSDRLPPSTYALACKGIWRCYNALNDHANALKFAQMDYDSLACQRSELCRAETVSRIAVSRRLLVDARRHQADTATMKALCGELEAIAALLEEWVELDRKTGRWGEFHDKNGQLTAVLVDLNNISKTKDTELRLEQHTTRVSDLSKHEKTSPRSVNVSLVLVMLTQRRFTDALEFTAREYDRVTKDSRSSFVQRAEAATTVGGTLMASAVIEPPLPPEDRKQILQQQFEYLVSDLEALQLTFQDHFLLRAFLLGRTVTDCLEFWPDQRDKYLRVMNWYFSRAQEMCSSIRRSLLSERSMAQWMRSRTLGAKFSFKRICQVAAEFYLRSKCYDVAWSWIQRGRAQALQEMLTERATARERLLLSLKNAKGLSEELKEEANLVRQLEQAGSIHYSRARRRLDEHRSRMKQVQAMEQVIDGPEDAQAMNCHEIDDIWALKQYLPDSCNIVLVDWFVDARAVIWRMDLSYNERHLDPYWTSGDIGIAKVQQWQRDYLKFPNGRQCPLEKRYGALRELRTLLTGLENRCAVGDLIVISVPGEFSTIPIHGIPFVNDLSMPMIERNPVVYSGGLNLFRQCLARAQRHNAVRTASLLSDAYFVSAYEEAGHEHERAEIFAHLEATKNVFGSSTLLGEELTVQAINRALRSTPWVHYHGHAYYAKTEALNQCLVLGRLKDGERDIQSRIGAMSLEDTKRRFEADMPLEAPLSDREAMLSGHLLDGSSRLSVADVFAMDLSKTSPVVINIACDSGVQEFSPGDDPLGLVSALFCAGASSVLGTLWPIRSSAGRLFSEHFYKSLGQQEAERSRKPNSELRRAVNLAFAFREATLAVRETNPAPYFWAPFILQGAPLYFYGQSVEVSAEAVGEDQH</sequence>
<dbReference type="Proteomes" id="UP000054321">
    <property type="component" value="Unassembled WGS sequence"/>
</dbReference>
<organism evidence="3 4">
    <name type="scientific">Oidiodendron maius (strain Zn)</name>
    <dbReference type="NCBI Taxonomy" id="913774"/>
    <lineage>
        <taxon>Eukaryota</taxon>
        <taxon>Fungi</taxon>
        <taxon>Dikarya</taxon>
        <taxon>Ascomycota</taxon>
        <taxon>Pezizomycotina</taxon>
        <taxon>Leotiomycetes</taxon>
        <taxon>Leotiomycetes incertae sedis</taxon>
        <taxon>Myxotrichaceae</taxon>
        <taxon>Oidiodendron</taxon>
    </lineage>
</organism>
<dbReference type="EMBL" id="KN832880">
    <property type="protein sequence ID" value="KIM98743.1"/>
    <property type="molecule type" value="Genomic_DNA"/>
</dbReference>